<keyword evidence="4 5" id="KW-0472">Membrane</keyword>
<keyword evidence="2 5" id="KW-0812">Transmembrane</keyword>
<protein>
    <recommendedName>
        <fullName evidence="8">Tetraspanin</fullName>
    </recommendedName>
</protein>
<dbReference type="InterPro" id="IPR018499">
    <property type="entry name" value="Tetraspanin/Peripherin"/>
</dbReference>
<dbReference type="Pfam" id="PF00335">
    <property type="entry name" value="Tetraspanin"/>
    <property type="match status" value="1"/>
</dbReference>
<reference evidence="6" key="1">
    <citation type="submission" date="2019-05" db="EMBL/GenBank/DDBJ databases">
        <title>Annotation for the trematode Fasciolopsis buski.</title>
        <authorList>
            <person name="Choi Y.-J."/>
        </authorList>
    </citation>
    <scope>NUCLEOTIDE SEQUENCE</scope>
    <source>
        <strain evidence="6">HT</strain>
        <tissue evidence="6">Whole worm</tissue>
    </source>
</reference>
<dbReference type="InterPro" id="IPR008952">
    <property type="entry name" value="Tetraspanin_EC2_sf"/>
</dbReference>
<feature type="transmembrane region" description="Helical" evidence="5">
    <location>
        <begin position="329"/>
        <end position="353"/>
    </location>
</feature>
<proteinExistence type="predicted"/>
<evidence type="ECO:0000256" key="1">
    <source>
        <dbReference type="ARBA" id="ARBA00004141"/>
    </source>
</evidence>
<feature type="transmembrane region" description="Helical" evidence="5">
    <location>
        <begin position="56"/>
        <end position="82"/>
    </location>
</feature>
<dbReference type="Proteomes" id="UP000728185">
    <property type="component" value="Unassembled WGS sequence"/>
</dbReference>
<evidence type="ECO:0000256" key="5">
    <source>
        <dbReference type="SAM" id="Phobius"/>
    </source>
</evidence>
<comment type="subcellular location">
    <subcellularLocation>
        <location evidence="1">Membrane</location>
        <topology evidence="1">Multi-pass membrane protein</topology>
    </subcellularLocation>
</comment>
<dbReference type="Gene3D" id="1.10.1450.10">
    <property type="entry name" value="Tetraspanin"/>
    <property type="match status" value="1"/>
</dbReference>
<evidence type="ECO:0000256" key="2">
    <source>
        <dbReference type="ARBA" id="ARBA00022692"/>
    </source>
</evidence>
<dbReference type="GO" id="GO:0016020">
    <property type="term" value="C:membrane"/>
    <property type="evidence" value="ECO:0007669"/>
    <property type="project" value="UniProtKB-SubCell"/>
</dbReference>
<keyword evidence="3 5" id="KW-1133">Transmembrane helix</keyword>
<accession>A0A8E0VNU0</accession>
<feature type="transmembrane region" description="Helical" evidence="5">
    <location>
        <begin position="12"/>
        <end position="36"/>
    </location>
</feature>
<evidence type="ECO:0008006" key="8">
    <source>
        <dbReference type="Google" id="ProtNLM"/>
    </source>
</evidence>
<dbReference type="EMBL" id="LUCM01001029">
    <property type="protein sequence ID" value="KAA0199608.1"/>
    <property type="molecule type" value="Genomic_DNA"/>
</dbReference>
<feature type="transmembrane region" description="Helical" evidence="5">
    <location>
        <begin position="166"/>
        <end position="188"/>
    </location>
</feature>
<comment type="caution">
    <text evidence="6">The sequence shown here is derived from an EMBL/GenBank/DDBJ whole genome shotgun (WGS) entry which is preliminary data.</text>
</comment>
<evidence type="ECO:0000256" key="3">
    <source>
        <dbReference type="ARBA" id="ARBA00022989"/>
    </source>
</evidence>
<dbReference type="SUPFAM" id="SSF48652">
    <property type="entry name" value="Tetraspanin"/>
    <property type="match status" value="1"/>
</dbReference>
<organism evidence="6 7">
    <name type="scientific">Fasciolopsis buskii</name>
    <dbReference type="NCBI Taxonomy" id="27845"/>
    <lineage>
        <taxon>Eukaryota</taxon>
        <taxon>Metazoa</taxon>
        <taxon>Spiralia</taxon>
        <taxon>Lophotrochozoa</taxon>
        <taxon>Platyhelminthes</taxon>
        <taxon>Trematoda</taxon>
        <taxon>Digenea</taxon>
        <taxon>Plagiorchiida</taxon>
        <taxon>Echinostomata</taxon>
        <taxon>Echinostomatoidea</taxon>
        <taxon>Fasciolidae</taxon>
        <taxon>Fasciolopsis</taxon>
    </lineage>
</organism>
<sequence>MSSPNLKRRISTLPVCHALLVIILFISGALCLTLDIAVLSEKICNCPVINNNFVPFWVHAAVSILQLCLALFMLVTLITLGCRSVKNTQSMHLRFIRDHLVGAVGSTGQFIPIYTDTHPPLISDWEENRLALIRMTETDEICDCCGKTCPILHCARRRNCTTRIGWLQPITLILVLILIGQTVILIWFCQQRSELTDPHTFFFSRVTNLFVEVKIDHLLRMVNRTIDSVQTTDGQISRFLYPNGDYCWSLIQNLFHCCGPSRYTDWAWNSTMNESSVDFLNILPESCFCPSNPSGDQICKLQTAKYTSRGMLYTGGCLQPLAENLHGSYTVGMIIIPCSLSLLLLAFLCDLVYTLRTAKLVIQVQEEEYLNTRRKGDSGLEGFS</sequence>
<keyword evidence="7" id="KW-1185">Reference proteome</keyword>
<name>A0A8E0VNU0_9TREM</name>
<evidence type="ECO:0000256" key="4">
    <source>
        <dbReference type="ARBA" id="ARBA00023136"/>
    </source>
</evidence>
<dbReference type="OrthoDB" id="9993879at2759"/>
<gene>
    <name evidence="6" type="ORF">FBUS_08534</name>
</gene>
<dbReference type="AlphaFoldDB" id="A0A8E0VNU0"/>
<evidence type="ECO:0000313" key="7">
    <source>
        <dbReference type="Proteomes" id="UP000728185"/>
    </source>
</evidence>
<evidence type="ECO:0000313" key="6">
    <source>
        <dbReference type="EMBL" id="KAA0199608.1"/>
    </source>
</evidence>